<name>A0A9W9Z976_9CNID</name>
<proteinExistence type="predicted"/>
<evidence type="ECO:0000313" key="2">
    <source>
        <dbReference type="EMBL" id="KAJ7377271.1"/>
    </source>
</evidence>
<dbReference type="AlphaFoldDB" id="A0A9W9Z976"/>
<keyword evidence="3" id="KW-1185">Reference proteome</keyword>
<feature type="transmembrane region" description="Helical" evidence="1">
    <location>
        <begin position="62"/>
        <end position="81"/>
    </location>
</feature>
<keyword evidence="1" id="KW-1133">Transmembrane helix</keyword>
<accession>A0A9W9Z976</accession>
<dbReference type="Proteomes" id="UP001163046">
    <property type="component" value="Unassembled WGS sequence"/>
</dbReference>
<feature type="transmembrane region" description="Helical" evidence="1">
    <location>
        <begin position="36"/>
        <end position="56"/>
    </location>
</feature>
<organism evidence="2 3">
    <name type="scientific">Desmophyllum pertusum</name>
    <dbReference type="NCBI Taxonomy" id="174260"/>
    <lineage>
        <taxon>Eukaryota</taxon>
        <taxon>Metazoa</taxon>
        <taxon>Cnidaria</taxon>
        <taxon>Anthozoa</taxon>
        <taxon>Hexacorallia</taxon>
        <taxon>Scleractinia</taxon>
        <taxon>Caryophylliina</taxon>
        <taxon>Caryophylliidae</taxon>
        <taxon>Desmophyllum</taxon>
    </lineage>
</organism>
<comment type="caution">
    <text evidence="2">The sequence shown here is derived from an EMBL/GenBank/DDBJ whole genome shotgun (WGS) entry which is preliminary data.</text>
</comment>
<evidence type="ECO:0000256" key="1">
    <source>
        <dbReference type="SAM" id="Phobius"/>
    </source>
</evidence>
<sequence length="130" mass="14548">MPDMEKVISEEKPQHFVPRLKRDTCKCRKAFSNHCAIYVFPVCTFLASLVLVSLAFKTAQPGVSLGFSFLLFILAIVYCVIANTVKVWMPDSEHERSDGHLDSDSDMNTNTTVVVVSSLEEIDYATRSVV</sequence>
<gene>
    <name evidence="2" type="ORF">OS493_030082</name>
</gene>
<dbReference type="EMBL" id="MU826381">
    <property type="protein sequence ID" value="KAJ7377271.1"/>
    <property type="molecule type" value="Genomic_DNA"/>
</dbReference>
<keyword evidence="1" id="KW-0472">Membrane</keyword>
<protein>
    <submittedName>
        <fullName evidence="2">Uncharacterized protein</fullName>
    </submittedName>
</protein>
<reference evidence="2" key="1">
    <citation type="submission" date="2023-01" db="EMBL/GenBank/DDBJ databases">
        <title>Genome assembly of the deep-sea coral Lophelia pertusa.</title>
        <authorList>
            <person name="Herrera S."/>
            <person name="Cordes E."/>
        </authorList>
    </citation>
    <scope>NUCLEOTIDE SEQUENCE</scope>
    <source>
        <strain evidence="2">USNM1676648</strain>
        <tissue evidence="2">Polyp</tissue>
    </source>
</reference>
<evidence type="ECO:0000313" key="3">
    <source>
        <dbReference type="Proteomes" id="UP001163046"/>
    </source>
</evidence>
<keyword evidence="1" id="KW-0812">Transmembrane</keyword>